<proteinExistence type="predicted"/>
<dbReference type="Proteomes" id="UP000485058">
    <property type="component" value="Unassembled WGS sequence"/>
</dbReference>
<evidence type="ECO:0000313" key="2">
    <source>
        <dbReference type="Proteomes" id="UP000485058"/>
    </source>
</evidence>
<organism evidence="1 2">
    <name type="scientific">Haematococcus lacustris</name>
    <name type="common">Green alga</name>
    <name type="synonym">Haematococcus pluvialis</name>
    <dbReference type="NCBI Taxonomy" id="44745"/>
    <lineage>
        <taxon>Eukaryota</taxon>
        <taxon>Viridiplantae</taxon>
        <taxon>Chlorophyta</taxon>
        <taxon>core chlorophytes</taxon>
        <taxon>Chlorophyceae</taxon>
        <taxon>CS clade</taxon>
        <taxon>Chlamydomonadales</taxon>
        <taxon>Haematococcaceae</taxon>
        <taxon>Haematococcus</taxon>
    </lineage>
</organism>
<reference evidence="1 2" key="1">
    <citation type="submission" date="2020-02" db="EMBL/GenBank/DDBJ databases">
        <title>Draft genome sequence of Haematococcus lacustris strain NIES-144.</title>
        <authorList>
            <person name="Morimoto D."/>
            <person name="Nakagawa S."/>
            <person name="Yoshida T."/>
            <person name="Sawayama S."/>
        </authorList>
    </citation>
    <scope>NUCLEOTIDE SEQUENCE [LARGE SCALE GENOMIC DNA]</scope>
    <source>
        <strain evidence="1 2">NIES-144</strain>
    </source>
</reference>
<feature type="non-terminal residue" evidence="1">
    <location>
        <position position="1"/>
    </location>
</feature>
<keyword evidence="2" id="KW-1185">Reference proteome</keyword>
<dbReference type="EMBL" id="BLLF01002761">
    <property type="protein sequence ID" value="GFH25248.1"/>
    <property type="molecule type" value="Genomic_DNA"/>
</dbReference>
<comment type="caution">
    <text evidence="1">The sequence shown here is derived from an EMBL/GenBank/DDBJ whole genome shotgun (WGS) entry which is preliminary data.</text>
</comment>
<protein>
    <submittedName>
        <fullName evidence="1">Uncharacterized protein</fullName>
    </submittedName>
</protein>
<accession>A0A6A0A1T6</accession>
<name>A0A6A0A1T6_HAELA</name>
<sequence length="77" mass="8139">MEDDKPMAEVDALASSMADLSRDNGVLRAALLTSQELVLRLASEKAALAEMVGNLGGMVPADMQWQMTSLTLPAPGH</sequence>
<evidence type="ECO:0000313" key="1">
    <source>
        <dbReference type="EMBL" id="GFH25248.1"/>
    </source>
</evidence>
<dbReference type="AlphaFoldDB" id="A0A6A0A1T6"/>
<gene>
    <name evidence="1" type="ORF">HaLaN_23181</name>
</gene>